<dbReference type="InterPro" id="IPR008949">
    <property type="entry name" value="Isoprenoid_synthase_dom_sf"/>
</dbReference>
<dbReference type="Pfam" id="PF00494">
    <property type="entry name" value="SQS_PSY"/>
    <property type="match status" value="2"/>
</dbReference>
<proteinExistence type="predicted"/>
<dbReference type="SUPFAM" id="SSF48576">
    <property type="entry name" value="Terpenoid synthases"/>
    <property type="match status" value="2"/>
</dbReference>
<dbReference type="AlphaFoldDB" id="H6RL63"/>
<dbReference type="InterPro" id="IPR017827">
    <property type="entry name" value="HSQ_synthase_HpnC"/>
</dbReference>
<evidence type="ECO:0000313" key="3">
    <source>
        <dbReference type="EMBL" id="CCG01193.1"/>
    </source>
</evidence>
<dbReference type="RefSeq" id="WP_014374110.1">
    <property type="nucleotide sequence ID" value="NC_016943.1"/>
</dbReference>
<dbReference type="STRING" id="1146883.BLASA_0214"/>
<dbReference type="PANTHER" id="PTHR31480">
    <property type="entry name" value="BIFUNCTIONAL LYCOPENE CYCLASE/PHYTOENE SYNTHASE"/>
    <property type="match status" value="1"/>
</dbReference>
<dbReference type="InterPro" id="IPR044843">
    <property type="entry name" value="Trans_IPPS_bact-type"/>
</dbReference>
<dbReference type="GO" id="GO:0004311">
    <property type="term" value="F:geranylgeranyl diphosphate synthase activity"/>
    <property type="evidence" value="ECO:0007669"/>
    <property type="project" value="InterPro"/>
</dbReference>
<comment type="pathway">
    <text evidence="1">Carotenoid biosynthesis; phytoene biosynthesis.</text>
</comment>
<dbReference type="CDD" id="cd00683">
    <property type="entry name" value="Trans_IPPS_HH"/>
    <property type="match status" value="1"/>
</dbReference>
<reference evidence="3 4" key="1">
    <citation type="journal article" date="2012" name="J. Bacteriol.">
        <title>Genome Sequence of Blastococcus saxobsidens DD2, a Stone-Inhabiting Bacterium.</title>
        <authorList>
            <person name="Chouaia B."/>
            <person name="Crotti E."/>
            <person name="Brusetti L."/>
            <person name="Daffonchio D."/>
            <person name="Essoussi I."/>
            <person name="Nouioui I."/>
            <person name="Sbissi I."/>
            <person name="Ghodhbane-Gtari F."/>
            <person name="Gtari M."/>
            <person name="Vacherie B."/>
            <person name="Barbe V."/>
            <person name="Medigue C."/>
            <person name="Gury J."/>
            <person name="Pujic P."/>
            <person name="Normand P."/>
        </authorList>
    </citation>
    <scope>NUCLEOTIDE SEQUENCE [LARGE SCALE GENOMIC DNA]</scope>
    <source>
        <strain evidence="3 4">DD2</strain>
    </source>
</reference>
<dbReference type="HOGENOM" id="CLU_462855_0_0_11"/>
<name>H6RL63_BLASD</name>
<gene>
    <name evidence="3" type="primary">crtB2</name>
    <name evidence="3" type="ordered locus">BLASA_0214</name>
</gene>
<sequence>MTAQEAAVPVPAALHGLAERIHARPVRENFPVAPPFLHASRRRSLQALYRFARFVDDVGDEPLDESDRAGGRDGARRTELLQGIRDDLRRLPVGEARLCPVADLAATGRAWPVAPLDALVRANLQDQVVDRYATFDELLAYCRLSAVPVGELVLHVFNAGTPERLALASDVCTALQIVEHCQDVAEDLRRGRIYLPLEDLARFGVTEDDLAAGRAGPQVRRLLACEVDRAEELLDAGAPLVATLPGEARLLTAGFVAGGRAAIRAIRAAGHDVLAAPPRPTRRQITAETIRILLAPRAAAGRPRRIASAYRRCEEITRREARNFSYGIRLLPTGKRRAMSAIYAFARRVDDIGDDTTLTPAEKRRLLSAVRDQLHALDDHRDDPVSVALHDAAVRMQLPLTAFDDLIDGVEMDVEGRAYRTMDDLVDYCEHVAGSIGRLSLGVFGTADPEGAAPLADALGVGLQITNILRDIREDLGNGRVYLPAEDLAAHGIALVPGELSTLTAHADRVPVLVRAEADRARDWYATGLQLIPLLDRRSAACCLAMSGIYRRLLEKIDAAPEQVVHTRVSLPVREKLAVAVQALAGRAP</sequence>
<dbReference type="EMBL" id="FO117623">
    <property type="protein sequence ID" value="CCG01193.1"/>
    <property type="molecule type" value="Genomic_DNA"/>
</dbReference>
<accession>H6RL63</accession>
<dbReference type="Proteomes" id="UP000007517">
    <property type="component" value="Chromosome"/>
</dbReference>
<evidence type="ECO:0000256" key="2">
    <source>
        <dbReference type="ARBA" id="ARBA00022679"/>
    </source>
</evidence>
<dbReference type="Gene3D" id="1.10.600.10">
    <property type="entry name" value="Farnesyl Diphosphate Synthase"/>
    <property type="match status" value="2"/>
</dbReference>
<evidence type="ECO:0000256" key="1">
    <source>
        <dbReference type="ARBA" id="ARBA00004684"/>
    </source>
</evidence>
<dbReference type="EC" id="2.5.1.32" evidence="3"/>
<dbReference type="SFLD" id="SFLDG01018">
    <property type="entry name" value="Squalene/Phytoene_Synthase_Lik"/>
    <property type="match status" value="2"/>
</dbReference>
<dbReference type="UniPathway" id="UPA00799"/>
<dbReference type="GO" id="GO:0051996">
    <property type="term" value="F:squalene synthase [NAD(P)H] activity"/>
    <property type="evidence" value="ECO:0007669"/>
    <property type="project" value="InterPro"/>
</dbReference>
<dbReference type="KEGG" id="bsd:BLASA_0214"/>
<dbReference type="SFLD" id="SFLDG01212">
    <property type="entry name" value="Phytoene_synthase_like"/>
    <property type="match status" value="2"/>
</dbReference>
<evidence type="ECO:0000313" key="4">
    <source>
        <dbReference type="Proteomes" id="UP000007517"/>
    </source>
</evidence>
<dbReference type="InterPro" id="IPR002060">
    <property type="entry name" value="Squ/phyt_synthse"/>
</dbReference>
<reference evidence="4" key="2">
    <citation type="submission" date="2012-02" db="EMBL/GenBank/DDBJ databases">
        <title>Complete genome sequence of Blastococcus saxobsidens strain DD2.</title>
        <authorList>
            <person name="Genoscope."/>
        </authorList>
    </citation>
    <scope>NUCLEOTIDE SEQUENCE [LARGE SCALE GENOMIC DNA]</scope>
    <source>
        <strain evidence="4">DD2</strain>
    </source>
</reference>
<organism evidence="3 4">
    <name type="scientific">Blastococcus saxobsidens (strain DD2)</name>
    <dbReference type="NCBI Taxonomy" id="1146883"/>
    <lineage>
        <taxon>Bacteria</taxon>
        <taxon>Bacillati</taxon>
        <taxon>Actinomycetota</taxon>
        <taxon>Actinomycetes</taxon>
        <taxon>Geodermatophilales</taxon>
        <taxon>Geodermatophilaceae</taxon>
        <taxon>Blastococcus</taxon>
    </lineage>
</organism>
<keyword evidence="2 3" id="KW-0808">Transferase</keyword>
<dbReference type="eggNOG" id="COG1562">
    <property type="taxonomic scope" value="Bacteria"/>
</dbReference>
<dbReference type="InterPro" id="IPR033904">
    <property type="entry name" value="Trans_IPPS_HH"/>
</dbReference>
<protein>
    <submittedName>
        <fullName evidence="3">Phytoene synthase (Modular protein)</fullName>
        <ecNumber evidence="3">2.5.1.32</ecNumber>
    </submittedName>
</protein>
<dbReference type="NCBIfam" id="TIGR03464">
    <property type="entry name" value="HpnC"/>
    <property type="match status" value="1"/>
</dbReference>
<keyword evidence="4" id="KW-1185">Reference proteome</keyword>
<dbReference type="GO" id="GO:0016117">
    <property type="term" value="P:carotenoid biosynthetic process"/>
    <property type="evidence" value="ECO:0007669"/>
    <property type="project" value="UniProtKB-ARBA"/>
</dbReference>
<dbReference type="InterPro" id="IPR019845">
    <property type="entry name" value="Squalene/phytoene_synthase_CS"/>
</dbReference>
<dbReference type="PROSITE" id="PS01045">
    <property type="entry name" value="SQUALEN_PHYTOEN_SYN_2"/>
    <property type="match status" value="1"/>
</dbReference>
<dbReference type="SFLD" id="SFLDS00005">
    <property type="entry name" value="Isoprenoid_Synthase_Type_I"/>
    <property type="match status" value="2"/>
</dbReference>